<organism evidence="1 2">
    <name type="scientific">[Clostridium] polysaccharolyticum</name>
    <dbReference type="NCBI Taxonomy" id="29364"/>
    <lineage>
        <taxon>Bacteria</taxon>
        <taxon>Bacillati</taxon>
        <taxon>Bacillota</taxon>
        <taxon>Clostridia</taxon>
        <taxon>Lachnospirales</taxon>
        <taxon>Lachnospiraceae</taxon>
    </lineage>
</organism>
<proteinExistence type="predicted"/>
<evidence type="ECO:0000313" key="2">
    <source>
        <dbReference type="Proteomes" id="UP000199800"/>
    </source>
</evidence>
<dbReference type="OrthoDB" id="9781481at2"/>
<name>A0A1I0CNM9_9FIRM</name>
<dbReference type="RefSeq" id="WP_092477809.1">
    <property type="nucleotide sequence ID" value="NZ_FOHN01000010.1"/>
</dbReference>
<accession>A0A1I0CNM9</accession>
<protein>
    <submittedName>
        <fullName evidence="1">Restriction system protein</fullName>
    </submittedName>
</protein>
<keyword evidence="2" id="KW-1185">Reference proteome</keyword>
<gene>
    <name evidence="1" type="ORF">SAMN04487772_11082</name>
</gene>
<dbReference type="EMBL" id="FOHN01000010">
    <property type="protein sequence ID" value="SET20615.1"/>
    <property type="molecule type" value="Genomic_DNA"/>
</dbReference>
<sequence length="161" mass="19085">MAIWVCRAGKKAVYVEEFLKQEKIFCTWDGFDYDLNLYDDKEKLKEKIRKEKKDAEPTAINTWAAQLMCLKEKMQNGDIVLTPNENSKSYNIGIIIGVYEYKSEVPEHFRHGRQVRWLPDIIFRDKMPQYMIYSLGAYRTIFNLKYENEFVELLAKLGIPI</sequence>
<reference evidence="1 2" key="1">
    <citation type="submission" date="2016-10" db="EMBL/GenBank/DDBJ databases">
        <authorList>
            <person name="de Groot N.N."/>
        </authorList>
    </citation>
    <scope>NUCLEOTIDE SEQUENCE [LARGE SCALE GENOMIC DNA]</scope>
    <source>
        <strain evidence="1 2">DSM 1801</strain>
    </source>
</reference>
<evidence type="ECO:0000313" key="1">
    <source>
        <dbReference type="EMBL" id="SET20615.1"/>
    </source>
</evidence>
<dbReference type="Proteomes" id="UP000199800">
    <property type="component" value="Unassembled WGS sequence"/>
</dbReference>
<dbReference type="STRING" id="29364.SAMN04487772_11082"/>
<dbReference type="AlphaFoldDB" id="A0A1I0CNM9"/>